<feature type="region of interest" description="Disordered" evidence="1">
    <location>
        <begin position="109"/>
        <end position="143"/>
    </location>
</feature>
<gene>
    <name evidence="2" type="ORF">NQ318_020007</name>
</gene>
<evidence type="ECO:0000313" key="2">
    <source>
        <dbReference type="EMBL" id="KAJ8960715.1"/>
    </source>
</evidence>
<feature type="region of interest" description="Disordered" evidence="1">
    <location>
        <begin position="69"/>
        <end position="95"/>
    </location>
</feature>
<accession>A0AAV8ZB20</accession>
<name>A0AAV8ZB20_9CUCU</name>
<evidence type="ECO:0000256" key="1">
    <source>
        <dbReference type="SAM" id="MobiDB-lite"/>
    </source>
</evidence>
<proteinExistence type="predicted"/>
<protein>
    <submittedName>
        <fullName evidence="2">Uncharacterized protein</fullName>
    </submittedName>
</protein>
<comment type="caution">
    <text evidence="2">The sequence shown here is derived from an EMBL/GenBank/DDBJ whole genome shotgun (WGS) entry which is preliminary data.</text>
</comment>
<reference evidence="2" key="1">
    <citation type="journal article" date="2023" name="Insect Mol. Biol.">
        <title>Genome sequencing provides insights into the evolution of gene families encoding plant cell wall-degrading enzymes in longhorned beetles.</title>
        <authorList>
            <person name="Shin N.R."/>
            <person name="Okamura Y."/>
            <person name="Kirsch R."/>
            <person name="Pauchet Y."/>
        </authorList>
    </citation>
    <scope>NUCLEOTIDE SEQUENCE</scope>
    <source>
        <strain evidence="2">AMC_N1</strain>
    </source>
</reference>
<evidence type="ECO:0000313" key="3">
    <source>
        <dbReference type="Proteomes" id="UP001162162"/>
    </source>
</evidence>
<keyword evidence="3" id="KW-1185">Reference proteome</keyword>
<organism evidence="2 3">
    <name type="scientific">Aromia moschata</name>
    <dbReference type="NCBI Taxonomy" id="1265417"/>
    <lineage>
        <taxon>Eukaryota</taxon>
        <taxon>Metazoa</taxon>
        <taxon>Ecdysozoa</taxon>
        <taxon>Arthropoda</taxon>
        <taxon>Hexapoda</taxon>
        <taxon>Insecta</taxon>
        <taxon>Pterygota</taxon>
        <taxon>Neoptera</taxon>
        <taxon>Endopterygota</taxon>
        <taxon>Coleoptera</taxon>
        <taxon>Polyphaga</taxon>
        <taxon>Cucujiformia</taxon>
        <taxon>Chrysomeloidea</taxon>
        <taxon>Cerambycidae</taxon>
        <taxon>Cerambycinae</taxon>
        <taxon>Callichromatini</taxon>
        <taxon>Aromia</taxon>
    </lineage>
</organism>
<dbReference type="Proteomes" id="UP001162162">
    <property type="component" value="Unassembled WGS sequence"/>
</dbReference>
<feature type="compositionally biased region" description="Basic and acidic residues" evidence="1">
    <location>
        <begin position="133"/>
        <end position="143"/>
    </location>
</feature>
<dbReference type="AlphaFoldDB" id="A0AAV8ZB20"/>
<dbReference type="EMBL" id="JAPWTK010000007">
    <property type="protein sequence ID" value="KAJ8960715.1"/>
    <property type="molecule type" value="Genomic_DNA"/>
</dbReference>
<sequence>MHVFVLQETEGRQLRLRRALHQDGAANGRHVGQGDRGLGVAWQAAAYASEDGVLTEKMVLDKVMDHVKQHRQKVEWQSEQEKKESKSIYHSEKEDSYIPILPKAVEGAKVETAETVEPNKASGEPKSTNESSQRQDPRPDKPS</sequence>